<keyword evidence="3" id="KW-1003">Cell membrane</keyword>
<keyword evidence="6 8" id="KW-1133">Transmembrane helix</keyword>
<keyword evidence="2 8" id="KW-0813">Transport</keyword>
<feature type="transmembrane region" description="Helical" evidence="8">
    <location>
        <begin position="355"/>
        <end position="379"/>
    </location>
</feature>
<dbReference type="PROSITE" id="PS50928">
    <property type="entry name" value="ABC_TM1"/>
    <property type="match status" value="2"/>
</dbReference>
<feature type="transmembrane region" description="Helical" evidence="8">
    <location>
        <begin position="63"/>
        <end position="90"/>
    </location>
</feature>
<evidence type="ECO:0000256" key="3">
    <source>
        <dbReference type="ARBA" id="ARBA00022475"/>
    </source>
</evidence>
<dbReference type="Pfam" id="PF00528">
    <property type="entry name" value="BPD_transp_1"/>
    <property type="match status" value="2"/>
</dbReference>
<evidence type="ECO:0000256" key="8">
    <source>
        <dbReference type="RuleBase" id="RU363032"/>
    </source>
</evidence>
<evidence type="ECO:0000256" key="6">
    <source>
        <dbReference type="ARBA" id="ARBA00022989"/>
    </source>
</evidence>
<evidence type="ECO:0000313" key="10">
    <source>
        <dbReference type="EMBL" id="RRC94721.1"/>
    </source>
</evidence>
<feature type="transmembrane region" description="Helical" evidence="8">
    <location>
        <begin position="131"/>
        <end position="156"/>
    </location>
</feature>
<evidence type="ECO:0000256" key="2">
    <source>
        <dbReference type="ARBA" id="ARBA00022448"/>
    </source>
</evidence>
<dbReference type="GO" id="GO:0005886">
    <property type="term" value="C:plasma membrane"/>
    <property type="evidence" value="ECO:0007669"/>
    <property type="project" value="UniProtKB-SubCell"/>
</dbReference>
<feature type="domain" description="ABC transmembrane type-1" evidence="9">
    <location>
        <begin position="67"/>
        <end position="248"/>
    </location>
</feature>
<dbReference type="PANTHER" id="PTHR43357:SF3">
    <property type="entry name" value="FE(3+)-TRANSPORT SYSTEM PERMEASE PROTEIN FBPB 2"/>
    <property type="match status" value="1"/>
</dbReference>
<keyword evidence="7 8" id="KW-0472">Membrane</keyword>
<dbReference type="EMBL" id="RQZF01000011">
    <property type="protein sequence ID" value="RRC94721.1"/>
    <property type="molecule type" value="Genomic_DNA"/>
</dbReference>
<feature type="transmembrane region" description="Helical" evidence="8">
    <location>
        <begin position="443"/>
        <end position="468"/>
    </location>
</feature>
<dbReference type="Gene3D" id="1.10.3720.10">
    <property type="entry name" value="MetI-like"/>
    <property type="match status" value="2"/>
</dbReference>
<feature type="transmembrane region" description="Helical" evidence="8">
    <location>
        <begin position="176"/>
        <end position="202"/>
    </location>
</feature>
<comment type="similarity">
    <text evidence="8">Belongs to the binding-protein-dependent transport system permease family.</text>
</comment>
<organism evidence="10 11">
    <name type="scientific">Schaalia canis</name>
    <dbReference type="NCBI Taxonomy" id="100469"/>
    <lineage>
        <taxon>Bacteria</taxon>
        <taxon>Bacillati</taxon>
        <taxon>Actinomycetota</taxon>
        <taxon>Actinomycetes</taxon>
        <taxon>Actinomycetales</taxon>
        <taxon>Actinomycetaceae</taxon>
        <taxon>Schaalia</taxon>
    </lineage>
</organism>
<feature type="transmembrane region" description="Helical" evidence="8">
    <location>
        <begin position="21"/>
        <end position="43"/>
    </location>
</feature>
<dbReference type="RefSeq" id="WP_124871890.1">
    <property type="nucleotide sequence ID" value="NZ_RQZF01000011.1"/>
</dbReference>
<evidence type="ECO:0000256" key="1">
    <source>
        <dbReference type="ARBA" id="ARBA00004429"/>
    </source>
</evidence>
<feature type="domain" description="ABC transmembrane type-1" evidence="9">
    <location>
        <begin position="320"/>
        <end position="510"/>
    </location>
</feature>
<dbReference type="AlphaFoldDB" id="A0A3P1SBR5"/>
<dbReference type="OrthoDB" id="9774448at2"/>
<dbReference type="SUPFAM" id="SSF161098">
    <property type="entry name" value="MetI-like"/>
    <property type="match status" value="2"/>
</dbReference>
<name>A0A3P1SBR5_9ACTO</name>
<comment type="caution">
    <text evidence="10">The sequence shown here is derived from an EMBL/GenBank/DDBJ whole genome shotgun (WGS) entry which is preliminary data.</text>
</comment>
<feature type="transmembrane region" description="Helical" evidence="8">
    <location>
        <begin position="385"/>
        <end position="402"/>
    </location>
</feature>
<evidence type="ECO:0000256" key="4">
    <source>
        <dbReference type="ARBA" id="ARBA00022519"/>
    </source>
</evidence>
<evidence type="ECO:0000256" key="7">
    <source>
        <dbReference type="ARBA" id="ARBA00023136"/>
    </source>
</evidence>
<dbReference type="GO" id="GO:0055085">
    <property type="term" value="P:transmembrane transport"/>
    <property type="evidence" value="ECO:0007669"/>
    <property type="project" value="InterPro"/>
</dbReference>
<evidence type="ECO:0000259" key="9">
    <source>
        <dbReference type="PROSITE" id="PS50928"/>
    </source>
</evidence>
<dbReference type="InterPro" id="IPR035906">
    <property type="entry name" value="MetI-like_sf"/>
</dbReference>
<evidence type="ECO:0000256" key="5">
    <source>
        <dbReference type="ARBA" id="ARBA00022692"/>
    </source>
</evidence>
<keyword evidence="11" id="KW-1185">Reference proteome</keyword>
<reference evidence="10 11" key="1">
    <citation type="submission" date="2018-11" db="EMBL/GenBank/DDBJ databases">
        <title>Genomes From Bacteria Associated with the Canine Oral Cavity: a Test Case for Automated Genome-Based Taxonomic Assignment.</title>
        <authorList>
            <person name="Coil D.A."/>
            <person name="Jospin G."/>
            <person name="Darling A.E."/>
            <person name="Wallis C."/>
            <person name="Davis I.J."/>
            <person name="Harris S."/>
            <person name="Eisen J.A."/>
            <person name="Holcombe L.J."/>
            <person name="O'Flynn C."/>
        </authorList>
    </citation>
    <scope>NUCLEOTIDE SEQUENCE [LARGE SCALE GENOMIC DNA]</scope>
    <source>
        <strain evidence="10 11">OH770</strain>
    </source>
</reference>
<keyword evidence="5 8" id="KW-0812">Transmembrane</keyword>
<dbReference type="InterPro" id="IPR000515">
    <property type="entry name" value="MetI-like"/>
</dbReference>
<feature type="transmembrane region" description="Helical" evidence="8">
    <location>
        <begin position="230"/>
        <end position="249"/>
    </location>
</feature>
<feature type="transmembrane region" description="Helical" evidence="8">
    <location>
        <begin position="280"/>
        <end position="304"/>
    </location>
</feature>
<gene>
    <name evidence="10" type="ORF">EII11_09195</name>
</gene>
<dbReference type="PANTHER" id="PTHR43357">
    <property type="entry name" value="INNER MEMBRANE ABC TRANSPORTER PERMEASE PROTEIN YDCV"/>
    <property type="match status" value="1"/>
</dbReference>
<feature type="transmembrane region" description="Helical" evidence="8">
    <location>
        <begin position="102"/>
        <end position="125"/>
    </location>
</feature>
<accession>A0A3P1SBR5</accession>
<dbReference type="Proteomes" id="UP000280444">
    <property type="component" value="Unassembled WGS sequence"/>
</dbReference>
<feature type="transmembrane region" description="Helical" evidence="8">
    <location>
        <begin position="316"/>
        <end position="343"/>
    </location>
</feature>
<feature type="transmembrane region" description="Helical" evidence="8">
    <location>
        <begin position="488"/>
        <end position="511"/>
    </location>
</feature>
<dbReference type="CDD" id="cd06261">
    <property type="entry name" value="TM_PBP2"/>
    <property type="match status" value="2"/>
</dbReference>
<protein>
    <submittedName>
        <fullName evidence="10">Iron ABC transporter permease</fullName>
    </submittedName>
</protein>
<proteinExistence type="inferred from homology"/>
<keyword evidence="4" id="KW-0997">Cell inner membrane</keyword>
<comment type="subcellular location">
    <subcellularLocation>
        <location evidence="1">Cell inner membrane</location>
        <topology evidence="1">Multi-pass membrane protein</topology>
    </subcellularLocation>
    <subcellularLocation>
        <location evidence="8">Cell membrane</location>
        <topology evidence="8">Multi-pass membrane protein</topology>
    </subcellularLocation>
</comment>
<evidence type="ECO:0000313" key="11">
    <source>
        <dbReference type="Proteomes" id="UP000280444"/>
    </source>
</evidence>
<sequence>MTPHPTPALSPTRRPTSTTPPVVLIVASILVAAAALLPLLYLIERAVHDGLHASATALLRPRVGILFANTLTLVLAVCALATLIGILSAWALTRLHLPAPRLWVVLACLPLSIPSFVGAFAWLSVFPHITGLWPLAAVMSAASAPFVTVPTIAAFLQADHSSADVARTLGRSRAHVFFTVTLPQIMPAAGAGSLIVALYTLADFGAPSMLRYDTLTTGVFSLLSAGASRSAPAAIGVVITVIAAGLVLCENLLRARHHATAHAHYHPAPARLTAWKTTGVTLALSTIAALSVGAPIIALLARALSNTRYDTDWERIAHAGLTTLTIGAAAATVAVLLGLPLSYISARLRSRMVTLLEIATFSGHALPGVVLALAMVSLTLALTPWAYQSLGALVVALVLLYLPKGVGAMRAGFQQVPVAAEESARTLGDGPLRVWWRVSLPQILPAIGAGWLLIATAVMKELPVTLMLRPTGTNTLATELWNSSSLGAYGASAPVALALVVVGLVPALMLARKVEKA</sequence>